<dbReference type="Proteomes" id="UP000228767">
    <property type="component" value="Unassembled WGS sequence"/>
</dbReference>
<sequence>MNNLNTLIIRPRITEKATLLAEAVLPVYTFEVASSASKATVAKEVARIYKMKPTSVRITKLPAKRIVTRQGVGRKPGVKKALVTFKVGDKIEAM</sequence>
<proteinExistence type="inferred from homology"/>
<evidence type="ECO:0000313" key="5">
    <source>
        <dbReference type="EMBL" id="PIR44551.1"/>
    </source>
</evidence>
<organism evidence="5 6">
    <name type="scientific">Candidatus Vogelbacteria bacterium CG10_big_fil_rev_8_21_14_0_10_51_16</name>
    <dbReference type="NCBI Taxonomy" id="1975045"/>
    <lineage>
        <taxon>Bacteria</taxon>
        <taxon>Candidatus Vogeliibacteriota</taxon>
    </lineage>
</organism>
<evidence type="ECO:0000256" key="1">
    <source>
        <dbReference type="ARBA" id="ARBA00006700"/>
    </source>
</evidence>
<dbReference type="InterPro" id="IPR013025">
    <property type="entry name" value="Ribosomal_uL23-like"/>
</dbReference>
<evidence type="ECO:0000256" key="2">
    <source>
        <dbReference type="ARBA" id="ARBA00022980"/>
    </source>
</evidence>
<accession>A0A2H0RDD0</accession>
<comment type="caution">
    <text evidence="5">The sequence shown here is derived from an EMBL/GenBank/DDBJ whole genome shotgun (WGS) entry which is preliminary data.</text>
</comment>
<dbReference type="Pfam" id="PF00276">
    <property type="entry name" value="Ribosomal_L23"/>
    <property type="match status" value="1"/>
</dbReference>
<protein>
    <recommendedName>
        <fullName evidence="4">50S ribosomal protein L23</fullName>
    </recommendedName>
</protein>
<dbReference type="Gene3D" id="3.30.70.330">
    <property type="match status" value="1"/>
</dbReference>
<evidence type="ECO:0000313" key="6">
    <source>
        <dbReference type="Proteomes" id="UP000228767"/>
    </source>
</evidence>
<dbReference type="InterPro" id="IPR012678">
    <property type="entry name" value="Ribosomal_uL23/eL15/eS24_sf"/>
</dbReference>
<dbReference type="GO" id="GO:0003735">
    <property type="term" value="F:structural constituent of ribosome"/>
    <property type="evidence" value="ECO:0007669"/>
    <property type="project" value="InterPro"/>
</dbReference>
<dbReference type="GO" id="GO:0006412">
    <property type="term" value="P:translation"/>
    <property type="evidence" value="ECO:0007669"/>
    <property type="project" value="InterPro"/>
</dbReference>
<keyword evidence="3" id="KW-0687">Ribonucleoprotein</keyword>
<dbReference type="AlphaFoldDB" id="A0A2H0RDD0"/>
<dbReference type="EMBL" id="PCYI01000027">
    <property type="protein sequence ID" value="PIR44551.1"/>
    <property type="molecule type" value="Genomic_DNA"/>
</dbReference>
<dbReference type="GO" id="GO:0005840">
    <property type="term" value="C:ribosome"/>
    <property type="evidence" value="ECO:0007669"/>
    <property type="project" value="UniProtKB-KW"/>
</dbReference>
<comment type="similarity">
    <text evidence="1">Belongs to the universal ribosomal protein uL23 family.</text>
</comment>
<name>A0A2H0RDD0_9BACT</name>
<gene>
    <name evidence="5" type="primary">rplW</name>
    <name evidence="5" type="ORF">COV10_04245</name>
</gene>
<reference evidence="5 6" key="1">
    <citation type="submission" date="2017-09" db="EMBL/GenBank/DDBJ databases">
        <title>Depth-based differentiation of microbial function through sediment-hosted aquifers and enrichment of novel symbionts in the deep terrestrial subsurface.</title>
        <authorList>
            <person name="Probst A.J."/>
            <person name="Ladd B."/>
            <person name="Jarett J.K."/>
            <person name="Geller-Mcgrath D.E."/>
            <person name="Sieber C.M."/>
            <person name="Emerson J.B."/>
            <person name="Anantharaman K."/>
            <person name="Thomas B.C."/>
            <person name="Malmstrom R."/>
            <person name="Stieglmeier M."/>
            <person name="Klingl A."/>
            <person name="Woyke T."/>
            <person name="Ryan C.M."/>
            <person name="Banfield J.F."/>
        </authorList>
    </citation>
    <scope>NUCLEOTIDE SEQUENCE [LARGE SCALE GENOMIC DNA]</scope>
    <source>
        <strain evidence="5">CG10_big_fil_rev_8_21_14_0_10_51_16</strain>
    </source>
</reference>
<evidence type="ECO:0000256" key="3">
    <source>
        <dbReference type="ARBA" id="ARBA00023274"/>
    </source>
</evidence>
<keyword evidence="2 5" id="KW-0689">Ribosomal protein</keyword>
<dbReference type="InterPro" id="IPR012677">
    <property type="entry name" value="Nucleotide-bd_a/b_plait_sf"/>
</dbReference>
<dbReference type="GO" id="GO:1990904">
    <property type="term" value="C:ribonucleoprotein complex"/>
    <property type="evidence" value="ECO:0007669"/>
    <property type="project" value="UniProtKB-KW"/>
</dbReference>
<dbReference type="SUPFAM" id="SSF54189">
    <property type="entry name" value="Ribosomal proteins S24e, L23 and L15e"/>
    <property type="match status" value="1"/>
</dbReference>
<evidence type="ECO:0000256" key="4">
    <source>
        <dbReference type="ARBA" id="ARBA00035481"/>
    </source>
</evidence>